<feature type="active site" description="Proton donor" evidence="3">
    <location>
        <position position="98"/>
    </location>
</feature>
<dbReference type="InterPro" id="IPR004785">
    <property type="entry name" value="RpiB"/>
</dbReference>
<dbReference type="PATRIC" id="fig|157687.3.peg.2248"/>
<reference evidence="6" key="1">
    <citation type="submission" date="2016-01" db="EMBL/GenBank/DDBJ databases">
        <authorList>
            <person name="Mitreva M."/>
            <person name="Pepin K.H."/>
            <person name="Mihindukulasuriya K.A."/>
            <person name="Fulton R."/>
            <person name="Fronick C."/>
            <person name="O'Laughlin M."/>
            <person name="Miner T."/>
            <person name="Herter B."/>
            <person name="Rosa B.A."/>
            <person name="Cordes M."/>
            <person name="Tomlinson C."/>
            <person name="Wollam A."/>
            <person name="Palsikar V.B."/>
            <person name="Mardis E.R."/>
            <person name="Wilson R.K."/>
        </authorList>
    </citation>
    <scope>NUCLEOTIDE SEQUENCE [LARGE SCALE GENOMIC DNA]</scope>
    <source>
        <strain evidence="6">KA00185</strain>
    </source>
</reference>
<dbReference type="STRING" id="157687.HMPREF3180_02244"/>
<feature type="active site" description="Proton acceptor" evidence="3">
    <location>
        <position position="65"/>
    </location>
</feature>
<dbReference type="NCBIfam" id="NF004051">
    <property type="entry name" value="PRK05571.1"/>
    <property type="match status" value="1"/>
</dbReference>
<dbReference type="RefSeq" id="WP_060918679.1">
    <property type="nucleotide sequence ID" value="NZ_KQ960114.1"/>
</dbReference>
<feature type="binding site" evidence="4">
    <location>
        <position position="99"/>
    </location>
    <ligand>
        <name>D-ribulose 5-phosphate</name>
        <dbReference type="ChEBI" id="CHEBI:58121"/>
    </ligand>
</feature>
<feature type="binding site" evidence="4">
    <location>
        <begin position="66"/>
        <end position="70"/>
    </location>
    <ligand>
        <name>D-ribulose 5-phosphate</name>
        <dbReference type="ChEBI" id="CHEBI:58121"/>
    </ligand>
</feature>
<dbReference type="GO" id="GO:0004751">
    <property type="term" value="F:ribose-5-phosphate isomerase activity"/>
    <property type="evidence" value="ECO:0007669"/>
    <property type="project" value="TreeGrafter"/>
</dbReference>
<dbReference type="Pfam" id="PF02502">
    <property type="entry name" value="LacAB_rpiB"/>
    <property type="match status" value="1"/>
</dbReference>
<feature type="binding site" evidence="4">
    <location>
        <position position="136"/>
    </location>
    <ligand>
        <name>D-ribulose 5-phosphate</name>
        <dbReference type="ChEBI" id="CHEBI:58121"/>
    </ligand>
</feature>
<keyword evidence="6" id="KW-1185">Reference proteome</keyword>
<dbReference type="SUPFAM" id="SSF89623">
    <property type="entry name" value="Ribose/Galactose isomerase RpiB/AlsB"/>
    <property type="match status" value="1"/>
</dbReference>
<proteinExistence type="inferred from homology"/>
<evidence type="ECO:0000256" key="4">
    <source>
        <dbReference type="PIRSR" id="PIRSR005384-2"/>
    </source>
</evidence>
<dbReference type="InterPro" id="IPR003500">
    <property type="entry name" value="RpiB_LacA_LacB"/>
</dbReference>
<organism evidence="5 6">
    <name type="scientific">Leptotrichia wadei</name>
    <dbReference type="NCBI Taxonomy" id="157687"/>
    <lineage>
        <taxon>Bacteria</taxon>
        <taxon>Fusobacteriati</taxon>
        <taxon>Fusobacteriota</taxon>
        <taxon>Fusobacteriia</taxon>
        <taxon>Fusobacteriales</taxon>
        <taxon>Leptotrichiaceae</taxon>
        <taxon>Leptotrichia</taxon>
    </lineage>
</organism>
<dbReference type="NCBIfam" id="TIGR01120">
    <property type="entry name" value="rpiB"/>
    <property type="match status" value="1"/>
</dbReference>
<feature type="binding site" evidence="4">
    <location>
        <begin position="8"/>
        <end position="9"/>
    </location>
    <ligand>
        <name>D-ribulose 5-phosphate</name>
        <dbReference type="ChEBI" id="CHEBI:58121"/>
    </ligand>
</feature>
<dbReference type="GO" id="GO:0009052">
    <property type="term" value="P:pentose-phosphate shunt, non-oxidative branch"/>
    <property type="evidence" value="ECO:0007669"/>
    <property type="project" value="TreeGrafter"/>
</dbReference>
<dbReference type="AlphaFoldDB" id="A0A133ZWE2"/>
<dbReference type="NCBIfam" id="TIGR00689">
    <property type="entry name" value="rpiB_lacA_lacB"/>
    <property type="match status" value="1"/>
</dbReference>
<feature type="binding site" evidence="4">
    <location>
        <position position="132"/>
    </location>
    <ligand>
        <name>D-ribulose 5-phosphate</name>
        <dbReference type="ChEBI" id="CHEBI:58121"/>
    </ligand>
</feature>
<dbReference type="Gene3D" id="3.40.1400.10">
    <property type="entry name" value="Sugar-phosphate isomerase, RpiB/LacA/LacB"/>
    <property type="match status" value="1"/>
</dbReference>
<evidence type="ECO:0000256" key="2">
    <source>
        <dbReference type="ARBA" id="ARBA00023235"/>
    </source>
</evidence>
<evidence type="ECO:0000256" key="1">
    <source>
        <dbReference type="ARBA" id="ARBA00008754"/>
    </source>
</evidence>
<feature type="binding site" evidence="4">
    <location>
        <position position="109"/>
    </location>
    <ligand>
        <name>D-ribulose 5-phosphate</name>
        <dbReference type="ChEBI" id="CHEBI:58121"/>
    </ligand>
</feature>
<dbReference type="PANTHER" id="PTHR30345">
    <property type="entry name" value="RIBOSE-5-PHOSPHATE ISOMERASE B"/>
    <property type="match status" value="1"/>
</dbReference>
<sequence length="142" mass="15393">MKIVIGNDHAGVEFKNKIMQALRSKGYEIINVGTDTLDSVDYPDIAKEVSKKIINKEANFGILICGTGIGISIAANKINGIRAALCHNEYTAKLSRLHNDANIIALGARVLGEDLGLACVETFINTEFEGGRHARRVGKIEQ</sequence>
<dbReference type="GO" id="GO:0019316">
    <property type="term" value="P:D-allose catabolic process"/>
    <property type="evidence" value="ECO:0007669"/>
    <property type="project" value="TreeGrafter"/>
</dbReference>
<evidence type="ECO:0000313" key="6">
    <source>
        <dbReference type="Proteomes" id="UP000070483"/>
    </source>
</evidence>
<comment type="caution">
    <text evidence="5">The sequence shown here is derived from an EMBL/GenBank/DDBJ whole genome shotgun (WGS) entry which is preliminary data.</text>
</comment>
<dbReference type="EMBL" id="LSDD01000164">
    <property type="protein sequence ID" value="KXB59761.1"/>
    <property type="molecule type" value="Genomic_DNA"/>
</dbReference>
<name>A0A133ZWE2_9FUSO</name>
<keyword evidence="2 5" id="KW-0413">Isomerase</keyword>
<protein>
    <submittedName>
        <fullName evidence="5">Ribose-5-phosphate isomerase B</fullName>
    </submittedName>
</protein>
<accession>A0A133ZWE2</accession>
<evidence type="ECO:0000313" key="5">
    <source>
        <dbReference type="EMBL" id="KXB59761.1"/>
    </source>
</evidence>
<dbReference type="InterPro" id="IPR036569">
    <property type="entry name" value="RpiB_LacA_LacB_sf"/>
</dbReference>
<dbReference type="PIRSF" id="PIRSF005384">
    <property type="entry name" value="RpiB_LacA_B"/>
    <property type="match status" value="1"/>
</dbReference>
<dbReference type="Proteomes" id="UP000070483">
    <property type="component" value="Unassembled WGS sequence"/>
</dbReference>
<dbReference type="PANTHER" id="PTHR30345:SF0">
    <property type="entry name" value="DNA DAMAGE-REPAIR_TOLERATION PROTEIN DRT102"/>
    <property type="match status" value="1"/>
</dbReference>
<dbReference type="OrthoDB" id="1778624at2"/>
<gene>
    <name evidence="5" type="ORF">HMPREF3180_02244</name>
</gene>
<evidence type="ECO:0000256" key="3">
    <source>
        <dbReference type="PIRSR" id="PIRSR005384-1"/>
    </source>
</evidence>
<comment type="similarity">
    <text evidence="1">Belongs to the LacAB/RpiB family.</text>
</comment>